<feature type="transmembrane region" description="Helical" evidence="1">
    <location>
        <begin position="21"/>
        <end position="42"/>
    </location>
</feature>
<dbReference type="Pfam" id="PF07811">
    <property type="entry name" value="TadE"/>
    <property type="match status" value="1"/>
</dbReference>
<protein>
    <recommendedName>
        <fullName evidence="2">TadE-like domain-containing protein</fullName>
    </recommendedName>
</protein>
<evidence type="ECO:0000313" key="4">
    <source>
        <dbReference type="Proteomes" id="UP000199372"/>
    </source>
</evidence>
<proteinExistence type="predicted"/>
<feature type="domain" description="TadE-like" evidence="2">
    <location>
        <begin position="21"/>
        <end position="63"/>
    </location>
</feature>
<reference evidence="4" key="1">
    <citation type="submission" date="2016-10" db="EMBL/GenBank/DDBJ databases">
        <authorList>
            <person name="Varghese N."/>
            <person name="Submissions S."/>
        </authorList>
    </citation>
    <scope>NUCLEOTIDE SEQUENCE [LARGE SCALE GENOMIC DNA]</scope>
    <source>
        <strain evidence="4">DSM 26893</strain>
    </source>
</reference>
<dbReference type="OrthoDB" id="7907064at2"/>
<keyword evidence="1" id="KW-0812">Transmembrane</keyword>
<gene>
    <name evidence="3" type="ORF">SAMN04488011_11167</name>
</gene>
<evidence type="ECO:0000313" key="3">
    <source>
        <dbReference type="EMBL" id="SEO07885.1"/>
    </source>
</evidence>
<dbReference type="Proteomes" id="UP000199372">
    <property type="component" value="Unassembled WGS sequence"/>
</dbReference>
<evidence type="ECO:0000256" key="1">
    <source>
        <dbReference type="SAM" id="Phobius"/>
    </source>
</evidence>
<sequence length="181" mass="19869">MITRLKSMVERVVRFRRDEDGVATIEFVILFTPMIMMMLMGAEAGLLNLRHAMLERGVDVAMRAVRLGPATPPSHADIKKMICDQALLIPDCENALSVEMRAVSKNNWDVLGDKAICRDRSEEIKPATHFNPAQQSELVLVRACVKARPIFPTAGLGAAMTKDANGDYAAIATSAFVNEPT</sequence>
<organism evidence="3 4">
    <name type="scientific">Palleronia pelagia</name>
    <dbReference type="NCBI Taxonomy" id="387096"/>
    <lineage>
        <taxon>Bacteria</taxon>
        <taxon>Pseudomonadati</taxon>
        <taxon>Pseudomonadota</taxon>
        <taxon>Alphaproteobacteria</taxon>
        <taxon>Rhodobacterales</taxon>
        <taxon>Roseobacteraceae</taxon>
        <taxon>Palleronia</taxon>
    </lineage>
</organism>
<dbReference type="RefSeq" id="WP_091846680.1">
    <property type="nucleotide sequence ID" value="NZ_FOCM01000011.1"/>
</dbReference>
<keyword evidence="1" id="KW-0472">Membrane</keyword>
<dbReference type="EMBL" id="FOCM01000011">
    <property type="protein sequence ID" value="SEO07885.1"/>
    <property type="molecule type" value="Genomic_DNA"/>
</dbReference>
<dbReference type="AlphaFoldDB" id="A0A1H8LS10"/>
<name>A0A1H8LS10_9RHOB</name>
<dbReference type="InterPro" id="IPR012495">
    <property type="entry name" value="TadE-like_dom"/>
</dbReference>
<keyword evidence="1" id="KW-1133">Transmembrane helix</keyword>
<accession>A0A1H8LS10</accession>
<evidence type="ECO:0000259" key="2">
    <source>
        <dbReference type="Pfam" id="PF07811"/>
    </source>
</evidence>
<keyword evidence="4" id="KW-1185">Reference proteome</keyword>